<reference evidence="1 2" key="1">
    <citation type="submission" date="2015-01" db="EMBL/GenBank/DDBJ databases">
        <title>Evolution of Trichinella species and genotypes.</title>
        <authorList>
            <person name="Korhonen P.K."/>
            <person name="Edoardo P."/>
            <person name="Giuseppe L.R."/>
            <person name="Gasser R.B."/>
        </authorList>
    </citation>
    <scope>NUCLEOTIDE SEQUENCE [LARGE SCALE GENOMIC DNA]</scope>
    <source>
        <strain evidence="1">ISS1029</strain>
    </source>
</reference>
<evidence type="ECO:0000313" key="1">
    <source>
        <dbReference type="EMBL" id="KRY99435.1"/>
    </source>
</evidence>
<name>A0A0V1GM93_9BILA</name>
<dbReference type="EMBL" id="JYDP01000845">
    <property type="protein sequence ID" value="KRY99435.1"/>
    <property type="molecule type" value="Genomic_DNA"/>
</dbReference>
<dbReference type="AlphaFoldDB" id="A0A0V1GM93"/>
<protein>
    <submittedName>
        <fullName evidence="1">Uncharacterized protein</fullName>
    </submittedName>
</protein>
<comment type="caution">
    <text evidence="1">The sequence shown here is derived from an EMBL/GenBank/DDBJ whole genome shotgun (WGS) entry which is preliminary data.</text>
</comment>
<evidence type="ECO:0000313" key="2">
    <source>
        <dbReference type="Proteomes" id="UP000055024"/>
    </source>
</evidence>
<keyword evidence="2" id="KW-1185">Reference proteome</keyword>
<sequence>MQISFPRKAIVISNTALSANDARCMKFSHSNRALYEHP</sequence>
<dbReference type="Proteomes" id="UP000055024">
    <property type="component" value="Unassembled WGS sequence"/>
</dbReference>
<accession>A0A0V1GM93</accession>
<organism evidence="1 2">
    <name type="scientific">Trichinella zimbabwensis</name>
    <dbReference type="NCBI Taxonomy" id="268475"/>
    <lineage>
        <taxon>Eukaryota</taxon>
        <taxon>Metazoa</taxon>
        <taxon>Ecdysozoa</taxon>
        <taxon>Nematoda</taxon>
        <taxon>Enoplea</taxon>
        <taxon>Dorylaimia</taxon>
        <taxon>Trichinellida</taxon>
        <taxon>Trichinellidae</taxon>
        <taxon>Trichinella</taxon>
    </lineage>
</organism>
<gene>
    <name evidence="1" type="ORF">T11_17158</name>
</gene>
<proteinExistence type="predicted"/>